<dbReference type="PANTHER" id="PTHR45947">
    <property type="entry name" value="SULFOQUINOVOSYL TRANSFERASE SQD2"/>
    <property type="match status" value="1"/>
</dbReference>
<dbReference type="Pfam" id="PF00534">
    <property type="entry name" value="Glycos_transf_1"/>
    <property type="match status" value="1"/>
</dbReference>
<dbReference type="RefSeq" id="WP_013737733.1">
    <property type="nucleotide sequence ID" value="NC_015435.1"/>
</dbReference>
<proteinExistence type="predicted"/>
<keyword evidence="2" id="KW-0808">Transferase</keyword>
<dbReference type="KEGG" id="mcn:Mcup_1130"/>
<evidence type="ECO:0000313" key="3">
    <source>
        <dbReference type="Proteomes" id="UP000007812"/>
    </source>
</evidence>
<protein>
    <submittedName>
        <fullName evidence="2">Glycosyl transferase, group 1</fullName>
    </submittedName>
</protein>
<dbReference type="STRING" id="1006006.Mcup_1130"/>
<dbReference type="OrthoDB" id="26106at2157"/>
<dbReference type="AlphaFoldDB" id="F4G337"/>
<dbReference type="Proteomes" id="UP000007812">
    <property type="component" value="Chromosome"/>
</dbReference>
<reference evidence="2 3" key="1">
    <citation type="journal article" date="2011" name="J. Bacteriol.">
        <title>Complete genome sequence of Metallosphaera cuprina, a metal sulfide-oxidizing archaeon from a hot spring.</title>
        <authorList>
            <person name="Liu L.J."/>
            <person name="You X.Y."/>
            <person name="Zheng H."/>
            <person name="Wang S."/>
            <person name="Jiang C.Y."/>
            <person name="Liu S.J."/>
        </authorList>
    </citation>
    <scope>NUCLEOTIDE SEQUENCE [LARGE SCALE GENOMIC DNA]</scope>
    <source>
        <strain evidence="2 3">Ar-4</strain>
    </source>
</reference>
<dbReference type="eggNOG" id="arCOG01417">
    <property type="taxonomic scope" value="Archaea"/>
</dbReference>
<sequence length="406" mass="46750">MRILAIGNVFNPSGGSKHVINVLKELGKMGDDVTLYVPATFVRPGDEVLKDLERYVNVHPTVYDVTERRREGRISYFLRSHTVYLNWNDLEEDAESVRKLEDVRADVVYDMHEDSITLRLSYHVARRIGKPLVKLLHEEPFRNSFGRGYRRIMGVPGLAYDTLMWVFYKLDRRAFELAMRDHTLRGIAAVSQSSITLSGIDRMTERYGVRLHVYKVGNAFDVPSNLRRVRGKENYAVFFARLVPQKGTRELPKVADHFDGRILVFGKLFSERERRALSHPKIDYLGYRPLHELYDAVSRAKVLIYPSHQDGFSLVVLESLALGTSVVAYDIPAIRYVYSGIKPVKTVREHDVLGMARAANEVMNMKEEEYESEHNDERVKEFLRVHSSWGNVAQETHDFLSTFAKA</sequence>
<dbReference type="EMBL" id="CP002656">
    <property type="protein sequence ID" value="AEB95235.1"/>
    <property type="molecule type" value="Genomic_DNA"/>
</dbReference>
<dbReference type="HOGENOM" id="CLU_053640_0_0_2"/>
<feature type="domain" description="Glycosyl transferase family 1" evidence="1">
    <location>
        <begin position="230"/>
        <end position="338"/>
    </location>
</feature>
<dbReference type="CDD" id="cd03801">
    <property type="entry name" value="GT4_PimA-like"/>
    <property type="match status" value="1"/>
</dbReference>
<dbReference type="PANTHER" id="PTHR45947:SF3">
    <property type="entry name" value="SULFOQUINOVOSYL TRANSFERASE SQD2"/>
    <property type="match status" value="1"/>
</dbReference>
<dbReference type="Gene3D" id="3.40.50.2000">
    <property type="entry name" value="Glycogen Phosphorylase B"/>
    <property type="match status" value="2"/>
</dbReference>
<dbReference type="GO" id="GO:0016757">
    <property type="term" value="F:glycosyltransferase activity"/>
    <property type="evidence" value="ECO:0007669"/>
    <property type="project" value="InterPro"/>
</dbReference>
<dbReference type="InterPro" id="IPR001296">
    <property type="entry name" value="Glyco_trans_1"/>
</dbReference>
<dbReference type="PATRIC" id="fig|1006006.8.peg.1125"/>
<organism evidence="2 3">
    <name type="scientific">Metallosphaera cuprina (strain Ar-4)</name>
    <dbReference type="NCBI Taxonomy" id="1006006"/>
    <lineage>
        <taxon>Archaea</taxon>
        <taxon>Thermoproteota</taxon>
        <taxon>Thermoprotei</taxon>
        <taxon>Sulfolobales</taxon>
        <taxon>Sulfolobaceae</taxon>
        <taxon>Metallosphaera</taxon>
    </lineage>
</organism>
<dbReference type="InterPro" id="IPR050194">
    <property type="entry name" value="Glycosyltransferase_grp1"/>
</dbReference>
<dbReference type="GeneID" id="10493321"/>
<accession>F4G337</accession>
<keyword evidence="3" id="KW-1185">Reference proteome</keyword>
<name>F4G337_METCR</name>
<evidence type="ECO:0000313" key="2">
    <source>
        <dbReference type="EMBL" id="AEB95235.1"/>
    </source>
</evidence>
<dbReference type="SUPFAM" id="SSF53756">
    <property type="entry name" value="UDP-Glycosyltransferase/glycogen phosphorylase"/>
    <property type="match status" value="1"/>
</dbReference>
<evidence type="ECO:0000259" key="1">
    <source>
        <dbReference type="Pfam" id="PF00534"/>
    </source>
</evidence>
<gene>
    <name evidence="2" type="ordered locus">Mcup_1130</name>
</gene>